<dbReference type="VEuPathDB" id="FungiDB:PYU1_G009077"/>
<dbReference type="HOGENOM" id="CLU_133595_1_0_1"/>
<organism evidence="1 2">
    <name type="scientific">Globisporangium ultimum (strain ATCC 200006 / CBS 805.95 / DAOM BR144)</name>
    <name type="common">Pythium ultimum</name>
    <dbReference type="NCBI Taxonomy" id="431595"/>
    <lineage>
        <taxon>Eukaryota</taxon>
        <taxon>Sar</taxon>
        <taxon>Stramenopiles</taxon>
        <taxon>Oomycota</taxon>
        <taxon>Peronosporomycetes</taxon>
        <taxon>Pythiales</taxon>
        <taxon>Pythiaceae</taxon>
        <taxon>Globisporangium</taxon>
    </lineage>
</organism>
<accession>K3WVU7</accession>
<dbReference type="Proteomes" id="UP000019132">
    <property type="component" value="Unassembled WGS sequence"/>
</dbReference>
<reference evidence="2" key="1">
    <citation type="journal article" date="2010" name="Genome Biol.">
        <title>Genome sequence of the necrotrophic plant pathogen Pythium ultimum reveals original pathogenicity mechanisms and effector repertoire.</title>
        <authorList>
            <person name="Levesque C.A."/>
            <person name="Brouwer H."/>
            <person name="Cano L."/>
            <person name="Hamilton J.P."/>
            <person name="Holt C."/>
            <person name="Huitema E."/>
            <person name="Raffaele S."/>
            <person name="Robideau G.P."/>
            <person name="Thines M."/>
            <person name="Win J."/>
            <person name="Zerillo M.M."/>
            <person name="Beakes G.W."/>
            <person name="Boore J.L."/>
            <person name="Busam D."/>
            <person name="Dumas B."/>
            <person name="Ferriera S."/>
            <person name="Fuerstenberg S.I."/>
            <person name="Gachon C.M."/>
            <person name="Gaulin E."/>
            <person name="Govers F."/>
            <person name="Grenville-Briggs L."/>
            <person name="Horner N."/>
            <person name="Hostetler J."/>
            <person name="Jiang R.H."/>
            <person name="Johnson J."/>
            <person name="Krajaejun T."/>
            <person name="Lin H."/>
            <person name="Meijer H.J."/>
            <person name="Moore B."/>
            <person name="Morris P."/>
            <person name="Phuntmart V."/>
            <person name="Puiu D."/>
            <person name="Shetty J."/>
            <person name="Stajich J.E."/>
            <person name="Tripathy S."/>
            <person name="Wawra S."/>
            <person name="van West P."/>
            <person name="Whitty B.R."/>
            <person name="Coutinho P.M."/>
            <person name="Henrissat B."/>
            <person name="Martin F."/>
            <person name="Thomas P.D."/>
            <person name="Tyler B.M."/>
            <person name="De Vries R.P."/>
            <person name="Kamoun S."/>
            <person name="Yandell M."/>
            <person name="Tisserat N."/>
            <person name="Buell C.R."/>
        </authorList>
    </citation>
    <scope>NUCLEOTIDE SEQUENCE</scope>
    <source>
        <strain evidence="2">DAOM:BR144</strain>
    </source>
</reference>
<dbReference type="AlphaFoldDB" id="K3WVU7"/>
<keyword evidence="2" id="KW-1185">Reference proteome</keyword>
<sequence>MNPVVVGATICASPMQPISVLESDQDFCVDGPICVGDSSLGKCPGPQEGLEFGAFCGKLSSGVYGCHKLTLLPPQTLRIEDARLEAAEAPNCTILPNLAPVNVKDIGMLCAQLPICAGNVNGNCPVTLTKLEETYRCEFVDNAYQCVL</sequence>
<protein>
    <submittedName>
        <fullName evidence="1">Uncharacterized protein</fullName>
    </submittedName>
</protein>
<dbReference type="EMBL" id="GL376599">
    <property type="status" value="NOT_ANNOTATED_CDS"/>
    <property type="molecule type" value="Genomic_DNA"/>
</dbReference>
<evidence type="ECO:0000313" key="1">
    <source>
        <dbReference type="EnsemblProtists" id="PYU1_T009095"/>
    </source>
</evidence>
<reference evidence="2" key="2">
    <citation type="submission" date="2010-04" db="EMBL/GenBank/DDBJ databases">
        <authorList>
            <person name="Buell R."/>
            <person name="Hamilton J."/>
            <person name="Hostetler J."/>
        </authorList>
    </citation>
    <scope>NUCLEOTIDE SEQUENCE [LARGE SCALE GENOMIC DNA]</scope>
    <source>
        <strain evidence="2">DAOM:BR144</strain>
    </source>
</reference>
<evidence type="ECO:0000313" key="2">
    <source>
        <dbReference type="Proteomes" id="UP000019132"/>
    </source>
</evidence>
<dbReference type="InParanoid" id="K3WVU7"/>
<reference evidence="1" key="3">
    <citation type="submission" date="2015-02" db="UniProtKB">
        <authorList>
            <consortium name="EnsemblProtists"/>
        </authorList>
    </citation>
    <scope>IDENTIFICATION</scope>
    <source>
        <strain evidence="1">DAOM BR144</strain>
    </source>
</reference>
<dbReference type="EnsemblProtists" id="PYU1_T009095">
    <property type="protein sequence ID" value="PYU1_T009095"/>
    <property type="gene ID" value="PYU1_G009077"/>
</dbReference>
<proteinExistence type="predicted"/>
<name>K3WVU7_GLOUD</name>
<dbReference type="eggNOG" id="ENOG502T34E">
    <property type="taxonomic scope" value="Eukaryota"/>
</dbReference>